<dbReference type="EMBL" id="JAQQWE010000002">
    <property type="protein sequence ID" value="KAK7962401.1"/>
    <property type="molecule type" value="Genomic_DNA"/>
</dbReference>
<dbReference type="SUPFAM" id="SSF54236">
    <property type="entry name" value="Ubiquitin-like"/>
    <property type="match status" value="1"/>
</dbReference>
<evidence type="ECO:0000256" key="6">
    <source>
        <dbReference type="SAM" id="MobiDB-lite"/>
    </source>
</evidence>
<dbReference type="SUPFAM" id="SSF52833">
    <property type="entry name" value="Thioredoxin-like"/>
    <property type="match status" value="1"/>
</dbReference>
<keyword evidence="7" id="KW-0812">Transmembrane</keyword>
<evidence type="ECO:0000256" key="2">
    <source>
        <dbReference type="ARBA" id="ARBA00023230"/>
    </source>
</evidence>
<dbReference type="RefSeq" id="XP_066704512.1">
    <property type="nucleotide sequence ID" value="XM_066839448.1"/>
</dbReference>
<dbReference type="Pfam" id="PF23187">
    <property type="entry name" value="UBX7_N"/>
    <property type="match status" value="1"/>
</dbReference>
<comment type="caution">
    <text evidence="9">The sequence shown here is derived from an EMBL/GenBank/DDBJ whole genome shotgun (WGS) entry which is preliminary data.</text>
</comment>
<evidence type="ECO:0000256" key="1">
    <source>
        <dbReference type="ARBA" id="ARBA00004406"/>
    </source>
</evidence>
<evidence type="ECO:0000256" key="3">
    <source>
        <dbReference type="ARBA" id="ARBA00038812"/>
    </source>
</evidence>
<comment type="subunit">
    <text evidence="3">Directly interacts with VCP. Interacts with UBQLN1. Forms a complex with VCP and UBQLN1.</text>
</comment>
<feature type="transmembrane region" description="Helical" evidence="7">
    <location>
        <begin position="421"/>
        <end position="438"/>
    </location>
</feature>
<proteinExistence type="predicted"/>
<dbReference type="Proteomes" id="UP001391051">
    <property type="component" value="Unassembled WGS sequence"/>
</dbReference>
<organism evidence="9 10">
    <name type="scientific">Apiospora aurea</name>
    <dbReference type="NCBI Taxonomy" id="335848"/>
    <lineage>
        <taxon>Eukaryota</taxon>
        <taxon>Fungi</taxon>
        <taxon>Dikarya</taxon>
        <taxon>Ascomycota</taxon>
        <taxon>Pezizomycotina</taxon>
        <taxon>Sordariomycetes</taxon>
        <taxon>Xylariomycetidae</taxon>
        <taxon>Amphisphaeriales</taxon>
        <taxon>Apiosporaceae</taxon>
        <taxon>Apiospora</taxon>
    </lineage>
</organism>
<evidence type="ECO:0000256" key="7">
    <source>
        <dbReference type="SAM" id="Phobius"/>
    </source>
</evidence>
<evidence type="ECO:0000256" key="4">
    <source>
        <dbReference type="ARBA" id="ARBA00041575"/>
    </source>
</evidence>
<evidence type="ECO:0000313" key="10">
    <source>
        <dbReference type="Proteomes" id="UP001391051"/>
    </source>
</evidence>
<reference evidence="9 10" key="1">
    <citation type="submission" date="2023-01" db="EMBL/GenBank/DDBJ databases">
        <title>Analysis of 21 Apiospora genomes using comparative genomics revels a genus with tremendous synthesis potential of carbohydrate active enzymes and secondary metabolites.</title>
        <authorList>
            <person name="Sorensen T."/>
        </authorList>
    </citation>
    <scope>NUCLEOTIDE SEQUENCE [LARGE SCALE GENOMIC DNA]</scope>
    <source>
        <strain evidence="9 10">CBS 24483</strain>
    </source>
</reference>
<feature type="domain" description="UBX" evidence="8">
    <location>
        <begin position="317"/>
        <end position="399"/>
    </location>
</feature>
<name>A0ABR1QR37_9PEZI</name>
<accession>A0ABR1QR37</accession>
<dbReference type="PANTHER" id="PTHR46424">
    <property type="entry name" value="UBX DOMAIN-CONTAINING PROTEIN 4"/>
    <property type="match status" value="1"/>
</dbReference>
<keyword evidence="7" id="KW-0472">Membrane</keyword>
<dbReference type="Pfam" id="PF00789">
    <property type="entry name" value="UBX"/>
    <property type="match status" value="1"/>
</dbReference>
<dbReference type="Gene3D" id="3.10.20.90">
    <property type="entry name" value="Phosphatidylinositol 3-kinase Catalytic Subunit, Chain A, domain 1"/>
    <property type="match status" value="1"/>
</dbReference>
<keyword evidence="7" id="KW-1133">Transmembrane helix</keyword>
<keyword evidence="10" id="KW-1185">Reference proteome</keyword>
<protein>
    <recommendedName>
        <fullName evidence="4">UBX domain-containing protein 2</fullName>
    </recommendedName>
</protein>
<feature type="region of interest" description="Disordered" evidence="6">
    <location>
        <begin position="296"/>
        <end position="318"/>
    </location>
</feature>
<keyword evidence="2" id="KW-0834">Unfolded protein response</keyword>
<feature type="compositionally biased region" description="Low complexity" evidence="6">
    <location>
        <begin position="120"/>
        <end position="135"/>
    </location>
</feature>
<evidence type="ECO:0000313" key="9">
    <source>
        <dbReference type="EMBL" id="KAK7962401.1"/>
    </source>
</evidence>
<gene>
    <name evidence="9" type="ORF">PG986_003226</name>
</gene>
<dbReference type="CDD" id="cd01767">
    <property type="entry name" value="UBX"/>
    <property type="match status" value="1"/>
</dbReference>
<evidence type="ECO:0000259" key="8">
    <source>
        <dbReference type="PROSITE" id="PS50033"/>
    </source>
</evidence>
<feature type="region of interest" description="Disordered" evidence="6">
    <location>
        <begin position="109"/>
        <end position="265"/>
    </location>
</feature>
<dbReference type="PANTHER" id="PTHR46424:SF1">
    <property type="entry name" value="UBX DOMAIN-CONTAINING PROTEIN 4"/>
    <property type="match status" value="1"/>
</dbReference>
<comment type="function">
    <text evidence="5">Involved in endoplasmic reticulum-associated protein degradation (ERAD). Acts as a platform to recruit both UBQLN1 and VCP to the ER during ERAD.</text>
</comment>
<comment type="subcellular location">
    <subcellularLocation>
        <location evidence="1">Endoplasmic reticulum membrane</location>
        <topology evidence="1">Peripheral membrane protein</topology>
    </subcellularLocation>
</comment>
<dbReference type="InterPro" id="IPR029071">
    <property type="entry name" value="Ubiquitin-like_domsf"/>
</dbReference>
<dbReference type="PROSITE" id="PS50033">
    <property type="entry name" value="UBX"/>
    <property type="match status" value="1"/>
</dbReference>
<feature type="region of interest" description="Disordered" evidence="6">
    <location>
        <begin position="447"/>
        <end position="467"/>
    </location>
</feature>
<feature type="compositionally biased region" description="Polar residues" evidence="6">
    <location>
        <begin position="231"/>
        <end position="250"/>
    </location>
</feature>
<dbReference type="InterPro" id="IPR036249">
    <property type="entry name" value="Thioredoxin-like_sf"/>
</dbReference>
<sequence>MFFSGSLQEGISRALEQTKNVVCFVTDEGDESQQWEEEFLAEPSVKAALDSDAVSLRLKAGSEEAGYLEALFPVPRKPTLIIIQNGQLREYIASGTSKDEFTKRLRSALGSSSQAVPTGSAPASSSAPQNPSQPATGTGGDLYNDNPPLVHGNDDDLYDAPPPVASTSRQPQAAAPVSGVPTSSSPEQRESEVQSLLSERARRLEAEKQAKEKAAKAEREKRAKERQEAANNGSEGQSSNATAAMSSYAQQMRKKRQEAKEERQRILRRIEDDKRERREREAQERQARLLLAATDPDAAVSSSNTAAGPPIPLPARGGGPTCNLQVRLFDGSTLRARFPSDQTLGKEVRQWIDENRADGTDPYTFRVVLTPLPNKAIEPAEESEMLRDLGLAPSATLVLVPVIRVATAYEQGGGLLLRGWSYLYALIAMLFSPFAVLFRGRNNANHDASHENIPMDDLNADGSSRQRFRGFRNPADERLDQQLYNGNSLNFEPRKDDDDESDT</sequence>
<feature type="compositionally biased region" description="Basic and acidic residues" evidence="6">
    <location>
        <begin position="199"/>
        <end position="228"/>
    </location>
</feature>
<dbReference type="SMART" id="SM00166">
    <property type="entry name" value="UBX"/>
    <property type="match status" value="1"/>
</dbReference>
<evidence type="ECO:0000256" key="5">
    <source>
        <dbReference type="ARBA" id="ARBA00046062"/>
    </source>
</evidence>
<feature type="region of interest" description="Disordered" evidence="6">
    <location>
        <begin position="484"/>
        <end position="503"/>
    </location>
</feature>
<dbReference type="InterPro" id="IPR001012">
    <property type="entry name" value="UBX_dom"/>
</dbReference>
<dbReference type="GeneID" id="92072510"/>